<feature type="domain" description="PPC" evidence="2">
    <location>
        <begin position="45"/>
        <end position="142"/>
    </location>
</feature>
<sequence>MVRGHRVLRSDVTPARYRQHGRPRGRLNSEHRPRPPPYPTRSHAVHVIEVKDAELMSAIARRSKELGITNAAIVSLIGAVDAFTVSTMPVSDATADVITRYDIPAEMHGSGEITEGTVHIHATMAVEGDRAVCGHVHEAHVGTWFARAYVLPC</sequence>
<dbReference type="AlphaFoldDB" id="A0A2G1XIP2"/>
<dbReference type="Pfam" id="PF03479">
    <property type="entry name" value="PCC"/>
    <property type="match status" value="1"/>
</dbReference>
<keyword evidence="4" id="KW-1185">Reference proteome</keyword>
<dbReference type="EMBL" id="NHZO01000147">
    <property type="protein sequence ID" value="PHQ51070.1"/>
    <property type="molecule type" value="Genomic_DNA"/>
</dbReference>
<accession>A0A2G1XIP2</accession>
<feature type="region of interest" description="Disordered" evidence="1">
    <location>
        <begin position="1"/>
        <end position="42"/>
    </location>
</feature>
<name>A0A2G1XIP2_STRCJ</name>
<dbReference type="Proteomes" id="UP000222531">
    <property type="component" value="Unassembled WGS sequence"/>
</dbReference>
<protein>
    <recommendedName>
        <fullName evidence="2">PPC domain-containing protein</fullName>
    </recommendedName>
</protein>
<proteinExistence type="predicted"/>
<evidence type="ECO:0000313" key="3">
    <source>
        <dbReference type="EMBL" id="PHQ51070.1"/>
    </source>
</evidence>
<comment type="caution">
    <text evidence="3">The sequence shown here is derived from an EMBL/GenBank/DDBJ whole genome shotgun (WGS) entry which is preliminary data.</text>
</comment>
<evidence type="ECO:0000259" key="2">
    <source>
        <dbReference type="Pfam" id="PF03479"/>
    </source>
</evidence>
<dbReference type="SUPFAM" id="SSF117856">
    <property type="entry name" value="AF0104/ALDC/Ptd012-like"/>
    <property type="match status" value="1"/>
</dbReference>
<dbReference type="OrthoDB" id="3383570at2"/>
<gene>
    <name evidence="3" type="ORF">BLA24_14925</name>
</gene>
<evidence type="ECO:0000256" key="1">
    <source>
        <dbReference type="SAM" id="MobiDB-lite"/>
    </source>
</evidence>
<dbReference type="Gene3D" id="3.30.1330.80">
    <property type="entry name" value="Hypothetical protein, similar to alpha- acetolactate decarboxylase, domain 2"/>
    <property type="match status" value="1"/>
</dbReference>
<dbReference type="InterPro" id="IPR005175">
    <property type="entry name" value="PPC_dom"/>
</dbReference>
<reference evidence="3 4" key="1">
    <citation type="journal article" date="2017" name="Biochemistry">
        <title>Identification of the Biosynthetic Pathway for the Antibiotic Bicyclomycin.</title>
        <authorList>
            <person name="Patteson J."/>
            <person name="Cai W."/>
            <person name="Johnson R.A."/>
            <person name="Santa Maria K."/>
            <person name="Li B."/>
        </authorList>
    </citation>
    <scope>NUCLEOTIDE SEQUENCE [LARGE SCALE GENOMIC DNA]</scope>
    <source>
        <strain evidence="3 4">ATCC 21532</strain>
    </source>
</reference>
<organism evidence="3 4">
    <name type="scientific">Streptomyces cinnamoneus</name>
    <name type="common">Streptoverticillium cinnamoneum</name>
    <dbReference type="NCBI Taxonomy" id="53446"/>
    <lineage>
        <taxon>Bacteria</taxon>
        <taxon>Bacillati</taxon>
        <taxon>Actinomycetota</taxon>
        <taxon>Actinomycetes</taxon>
        <taxon>Kitasatosporales</taxon>
        <taxon>Streptomycetaceae</taxon>
        <taxon>Streptomyces</taxon>
        <taxon>Streptomyces cinnamoneus group</taxon>
    </lineage>
</organism>
<evidence type="ECO:0000313" key="4">
    <source>
        <dbReference type="Proteomes" id="UP000222531"/>
    </source>
</evidence>